<dbReference type="RefSeq" id="WP_073237591.1">
    <property type="nucleotide sequence ID" value="NZ_FQUY01000007.1"/>
</dbReference>
<proteinExistence type="predicted"/>
<protein>
    <submittedName>
        <fullName evidence="6">Iron-only hydrogenase maturation protein HydF</fullName>
    </submittedName>
</protein>
<feature type="domain" description="Hydrogen maturase F dimerization" evidence="4">
    <location>
        <begin position="179"/>
        <end position="277"/>
    </location>
</feature>
<dbReference type="Gene3D" id="3.40.50.11420">
    <property type="match status" value="1"/>
</dbReference>
<dbReference type="PANTHER" id="PTHR42714:SF6">
    <property type="entry name" value="TRANSLATION INITIATION FACTOR IF-2"/>
    <property type="match status" value="1"/>
</dbReference>
<dbReference type="SUPFAM" id="SSF52540">
    <property type="entry name" value="P-loop containing nucleoside triphosphate hydrolases"/>
    <property type="match status" value="1"/>
</dbReference>
<evidence type="ECO:0000259" key="5">
    <source>
        <dbReference type="Pfam" id="PF18133"/>
    </source>
</evidence>
<keyword evidence="7" id="KW-1185">Reference proteome</keyword>
<dbReference type="Pfam" id="PF01926">
    <property type="entry name" value="MMR_HSR1"/>
    <property type="match status" value="1"/>
</dbReference>
<dbReference type="GO" id="GO:0030488">
    <property type="term" value="P:tRNA methylation"/>
    <property type="evidence" value="ECO:0007669"/>
    <property type="project" value="TreeGrafter"/>
</dbReference>
<dbReference type="OrthoDB" id="9811338at2"/>
<reference evidence="7" key="1">
    <citation type="submission" date="2016-11" db="EMBL/GenBank/DDBJ databases">
        <authorList>
            <person name="Varghese N."/>
            <person name="Submissions S."/>
        </authorList>
    </citation>
    <scope>NUCLEOTIDE SEQUENCE [LARGE SCALE GENOMIC DNA]</scope>
    <source>
        <strain evidence="7">DSM 12395</strain>
    </source>
</reference>
<feature type="domain" description="Hydrogen maturase F tetramerization" evidence="5">
    <location>
        <begin position="281"/>
        <end position="397"/>
    </location>
</feature>
<dbReference type="STRING" id="1121429.SAMN02745133_01321"/>
<dbReference type="PRINTS" id="PR00326">
    <property type="entry name" value="GTP1OBG"/>
</dbReference>
<dbReference type="CDD" id="cd00880">
    <property type="entry name" value="Era_like"/>
    <property type="match status" value="1"/>
</dbReference>
<dbReference type="InterPro" id="IPR027417">
    <property type="entry name" value="P-loop_NTPase"/>
</dbReference>
<name>A0A1M4X0H0_9FIRM</name>
<feature type="domain" description="G" evidence="3">
    <location>
        <begin position="11"/>
        <end position="126"/>
    </location>
</feature>
<dbReference type="Gene3D" id="3.40.50.11410">
    <property type="match status" value="1"/>
</dbReference>
<dbReference type="EMBL" id="FQUY01000007">
    <property type="protein sequence ID" value="SHE86989.1"/>
    <property type="molecule type" value="Genomic_DNA"/>
</dbReference>
<dbReference type="GO" id="GO:0005525">
    <property type="term" value="F:GTP binding"/>
    <property type="evidence" value="ECO:0007669"/>
    <property type="project" value="UniProtKB-KW"/>
</dbReference>
<dbReference type="Pfam" id="PF18128">
    <property type="entry name" value="HydF_dimer"/>
    <property type="match status" value="1"/>
</dbReference>
<dbReference type="NCBIfam" id="TIGR03918">
    <property type="entry name" value="GTP_HydF"/>
    <property type="match status" value="1"/>
</dbReference>
<dbReference type="Pfam" id="PF18133">
    <property type="entry name" value="HydF_tetramer"/>
    <property type="match status" value="1"/>
</dbReference>
<dbReference type="FunFam" id="3.40.50.11420:FF:000001">
    <property type="entry name" value="Hydrogenase maturation GTPase HydF"/>
    <property type="match status" value="1"/>
</dbReference>
<gene>
    <name evidence="6" type="ORF">SAMN02745133_01321</name>
</gene>
<dbReference type="Gene3D" id="3.40.50.300">
    <property type="entry name" value="P-loop containing nucleotide triphosphate hydrolases"/>
    <property type="match status" value="1"/>
</dbReference>
<dbReference type="NCBIfam" id="TIGR00231">
    <property type="entry name" value="small_GTP"/>
    <property type="match status" value="1"/>
</dbReference>
<dbReference type="PANTHER" id="PTHR42714">
    <property type="entry name" value="TRNA MODIFICATION GTPASE GTPBP3"/>
    <property type="match status" value="1"/>
</dbReference>
<dbReference type="InterPro" id="IPR023873">
    <property type="entry name" value="FeFe-hyd_GTPase_HydF"/>
</dbReference>
<evidence type="ECO:0000259" key="4">
    <source>
        <dbReference type="Pfam" id="PF18128"/>
    </source>
</evidence>
<dbReference type="AlphaFoldDB" id="A0A1M4X0H0"/>
<evidence type="ECO:0000259" key="3">
    <source>
        <dbReference type="Pfam" id="PF01926"/>
    </source>
</evidence>
<evidence type="ECO:0000313" key="7">
    <source>
        <dbReference type="Proteomes" id="UP000184148"/>
    </source>
</evidence>
<keyword evidence="1" id="KW-0547">Nucleotide-binding</keyword>
<dbReference type="Proteomes" id="UP000184148">
    <property type="component" value="Unassembled WGS sequence"/>
</dbReference>
<keyword evidence="2" id="KW-0342">GTP-binding</keyword>
<organism evidence="6 7">
    <name type="scientific">Desulforamulus putei DSM 12395</name>
    <dbReference type="NCBI Taxonomy" id="1121429"/>
    <lineage>
        <taxon>Bacteria</taxon>
        <taxon>Bacillati</taxon>
        <taxon>Bacillota</taxon>
        <taxon>Clostridia</taxon>
        <taxon>Eubacteriales</taxon>
        <taxon>Peptococcaceae</taxon>
        <taxon>Desulforamulus</taxon>
    </lineage>
</organism>
<dbReference type="InterPro" id="IPR005225">
    <property type="entry name" value="Small_GTP-bd"/>
</dbReference>
<dbReference type="InterPro" id="IPR006073">
    <property type="entry name" value="GTP-bd"/>
</dbReference>
<dbReference type="InterPro" id="IPR040644">
    <property type="entry name" value="HydF_tetramer"/>
</dbReference>
<sequence>MDSTPRGNRLHIAIFGRRNAGKSSLINALTNQDIAVVSHVPGTTTDPVYKAMEILPVGPVVIIDTAGIDDTGHLGELRVQRSLDVLNKADMVLLVMDAGAGLTEFELDIAERCQEKKLPVVAVLNKTDVHPVTESQMNEMKEKLGLEPVAVSALTGAGISDLKIALVKSAPPSWDDQTIVGDLLNPGDVAVLVVPIDLAAPKGRLILPQVQTIRDILDHDAMAYVVKERELKECIATLNKKPKIVITDSQAFLKADADTPPDVLLTSFSILFARYKGDLETLVAGAKAIEKLKPGDKVLIAEACTHHRMEDDIGTVKIPRWLRQIVGGELDFHWSSGHRFPTDLSEYKLVVHCGSCMINRREMLSRIMQVQQAGVPIVNYGVCIAYVQGILRRALSPFPMLQEMLDDED</sequence>
<dbReference type="GO" id="GO:0002098">
    <property type="term" value="P:tRNA wobble uridine modification"/>
    <property type="evidence" value="ECO:0007669"/>
    <property type="project" value="TreeGrafter"/>
</dbReference>
<dbReference type="InterPro" id="IPR041606">
    <property type="entry name" value="HydF_dimer"/>
</dbReference>
<evidence type="ECO:0000256" key="1">
    <source>
        <dbReference type="ARBA" id="ARBA00022741"/>
    </source>
</evidence>
<dbReference type="GO" id="GO:0005737">
    <property type="term" value="C:cytoplasm"/>
    <property type="evidence" value="ECO:0007669"/>
    <property type="project" value="TreeGrafter"/>
</dbReference>
<evidence type="ECO:0000256" key="2">
    <source>
        <dbReference type="ARBA" id="ARBA00023134"/>
    </source>
</evidence>
<evidence type="ECO:0000313" key="6">
    <source>
        <dbReference type="EMBL" id="SHE86989.1"/>
    </source>
</evidence>
<accession>A0A1M4X0H0</accession>